<proteinExistence type="predicted"/>
<evidence type="ECO:0000313" key="1">
    <source>
        <dbReference type="EMBL" id="SPC78552.1"/>
    </source>
</evidence>
<gene>
    <name evidence="1" type="ORF">FSB_LOCUS6434</name>
</gene>
<protein>
    <submittedName>
        <fullName evidence="1">Uncharacterized protein</fullName>
    </submittedName>
</protein>
<accession>A0A2N9EUN4</accession>
<organism evidence="1">
    <name type="scientific">Fagus sylvatica</name>
    <name type="common">Beechnut</name>
    <dbReference type="NCBI Taxonomy" id="28930"/>
    <lineage>
        <taxon>Eukaryota</taxon>
        <taxon>Viridiplantae</taxon>
        <taxon>Streptophyta</taxon>
        <taxon>Embryophyta</taxon>
        <taxon>Tracheophyta</taxon>
        <taxon>Spermatophyta</taxon>
        <taxon>Magnoliopsida</taxon>
        <taxon>eudicotyledons</taxon>
        <taxon>Gunneridae</taxon>
        <taxon>Pentapetalae</taxon>
        <taxon>rosids</taxon>
        <taxon>fabids</taxon>
        <taxon>Fagales</taxon>
        <taxon>Fagaceae</taxon>
        <taxon>Fagus</taxon>
    </lineage>
</organism>
<sequence length="70" mass="8027">MIGEISLSPPLILDSELEHDAWRGEIEGGLLHKTAIRFQWRTVNRAWTQHRTPSPTWMIGPGTELLLLPR</sequence>
<dbReference type="AlphaFoldDB" id="A0A2N9EUN4"/>
<reference evidence="1" key="1">
    <citation type="submission" date="2018-02" db="EMBL/GenBank/DDBJ databases">
        <authorList>
            <person name="Cohen D.B."/>
            <person name="Kent A.D."/>
        </authorList>
    </citation>
    <scope>NUCLEOTIDE SEQUENCE</scope>
</reference>
<dbReference type="EMBL" id="OIVN01000336">
    <property type="protein sequence ID" value="SPC78552.1"/>
    <property type="molecule type" value="Genomic_DNA"/>
</dbReference>
<name>A0A2N9EUN4_FAGSY</name>